<proteinExistence type="predicted"/>
<organism evidence="1">
    <name type="scientific">Rhizophora mucronata</name>
    <name type="common">Asiatic mangrove</name>
    <dbReference type="NCBI Taxonomy" id="61149"/>
    <lineage>
        <taxon>Eukaryota</taxon>
        <taxon>Viridiplantae</taxon>
        <taxon>Streptophyta</taxon>
        <taxon>Embryophyta</taxon>
        <taxon>Tracheophyta</taxon>
        <taxon>Spermatophyta</taxon>
        <taxon>Magnoliopsida</taxon>
        <taxon>eudicotyledons</taxon>
        <taxon>Gunneridae</taxon>
        <taxon>Pentapetalae</taxon>
        <taxon>rosids</taxon>
        <taxon>fabids</taxon>
        <taxon>Malpighiales</taxon>
        <taxon>Rhizophoraceae</taxon>
        <taxon>Rhizophora</taxon>
    </lineage>
</organism>
<evidence type="ECO:0000313" key="1">
    <source>
        <dbReference type="EMBL" id="MBX01910.1"/>
    </source>
</evidence>
<name>A0A2P2K827_RHIMU</name>
<accession>A0A2P2K827</accession>
<dbReference type="EMBL" id="GGEC01021426">
    <property type="protein sequence ID" value="MBX01910.1"/>
    <property type="molecule type" value="Transcribed_RNA"/>
</dbReference>
<reference evidence="1" key="1">
    <citation type="submission" date="2018-02" db="EMBL/GenBank/DDBJ databases">
        <title>Rhizophora mucronata_Transcriptome.</title>
        <authorList>
            <person name="Meera S.P."/>
            <person name="Sreeshan A."/>
            <person name="Augustine A."/>
        </authorList>
    </citation>
    <scope>NUCLEOTIDE SEQUENCE</scope>
    <source>
        <tissue evidence="1">Leaf</tissue>
    </source>
</reference>
<dbReference type="AlphaFoldDB" id="A0A2P2K827"/>
<sequence length="64" mass="7614">MLGLPFCFSFKASFLWLHCLPTRLTERVNQHSIDRTLNYHSFCFILTVSIICIREDYSEMAIKR</sequence>
<protein>
    <submittedName>
        <fullName evidence="1">Uncharacterized protein</fullName>
    </submittedName>
</protein>